<dbReference type="AlphaFoldDB" id="A0A8S4NQK9"/>
<dbReference type="InterPro" id="IPR051496">
    <property type="entry name" value="H-rev107_PLA/AT"/>
</dbReference>
<evidence type="ECO:0000256" key="5">
    <source>
        <dbReference type="SAM" id="Phobius"/>
    </source>
</evidence>
<comment type="caution">
    <text evidence="7">The sequence shown here is derived from an EMBL/GenBank/DDBJ whole genome shotgun (WGS) entry which is preliminary data.</text>
</comment>
<proteinExistence type="inferred from homology"/>
<dbReference type="InterPro" id="IPR007053">
    <property type="entry name" value="LRAT_dom"/>
</dbReference>
<name>A0A8S4NQK9_OWEFU</name>
<reference evidence="7" key="1">
    <citation type="submission" date="2022-03" db="EMBL/GenBank/DDBJ databases">
        <authorList>
            <person name="Martin C."/>
        </authorList>
    </citation>
    <scope>NUCLEOTIDE SEQUENCE</scope>
</reference>
<dbReference type="Proteomes" id="UP000749559">
    <property type="component" value="Unassembled WGS sequence"/>
</dbReference>
<protein>
    <recommendedName>
        <fullName evidence="6">LRAT domain-containing protein</fullName>
    </recommendedName>
</protein>
<evidence type="ECO:0000256" key="1">
    <source>
        <dbReference type="ARBA" id="ARBA00007824"/>
    </source>
</evidence>
<accession>A0A8S4NQK9</accession>
<gene>
    <name evidence="7" type="ORF">OFUS_LOCUS10338</name>
</gene>
<keyword evidence="4" id="KW-0443">Lipid metabolism</keyword>
<evidence type="ECO:0000256" key="4">
    <source>
        <dbReference type="ARBA" id="ARBA00023098"/>
    </source>
</evidence>
<dbReference type="Pfam" id="PF04970">
    <property type="entry name" value="LRAT"/>
    <property type="match status" value="1"/>
</dbReference>
<evidence type="ECO:0000259" key="6">
    <source>
        <dbReference type="PROSITE" id="PS51934"/>
    </source>
</evidence>
<keyword evidence="8" id="KW-1185">Reference proteome</keyword>
<keyword evidence="3" id="KW-0378">Hydrolase</keyword>
<feature type="domain" description="LRAT" evidence="6">
    <location>
        <begin position="46"/>
        <end position="163"/>
    </location>
</feature>
<dbReference type="EMBL" id="CAIIXF020000005">
    <property type="protein sequence ID" value="CAH1784085.1"/>
    <property type="molecule type" value="Genomic_DNA"/>
</dbReference>
<keyword evidence="5" id="KW-0812">Transmembrane</keyword>
<dbReference type="PROSITE" id="PS51934">
    <property type="entry name" value="LRAT"/>
    <property type="match status" value="1"/>
</dbReference>
<dbReference type="GO" id="GO:0004623">
    <property type="term" value="F:phospholipase A2 activity"/>
    <property type="evidence" value="ECO:0007669"/>
    <property type="project" value="TreeGrafter"/>
</dbReference>
<keyword evidence="5" id="KW-1133">Transmembrane helix</keyword>
<dbReference type="PANTHER" id="PTHR13943">
    <property type="entry name" value="HRAS-LIKE SUPPRESSOR - RELATED"/>
    <property type="match status" value="1"/>
</dbReference>
<dbReference type="GO" id="GO:0070292">
    <property type="term" value="P:N-acylphosphatidylethanolamine metabolic process"/>
    <property type="evidence" value="ECO:0007669"/>
    <property type="project" value="TreeGrafter"/>
</dbReference>
<dbReference type="PANTHER" id="PTHR13943:SF80">
    <property type="entry name" value="PHOSPHOLIPASE A AND ACYLTRANSFERASE 1-LIKE"/>
    <property type="match status" value="1"/>
</dbReference>
<sequence>MPKLSLCLPGREQNNNDKEILTEGSGEYVPGVFTKSEDLQLEPGDRIEFERTLYEHWGLCSGKDPEANEPLVIHCVRVPYLGKLGSFLQGKCIIKEETLSAAAEGRKARVNNSRDTTHKVRTTMEIVKDAKKCLGEVWPFSIKGKNCEYYVNKWRYGKGFSDQVTCWTIFLVLVGFLIAFITGFILGLCLVK</sequence>
<comment type="similarity">
    <text evidence="1">Belongs to the H-rev107 family.</text>
</comment>
<keyword evidence="5" id="KW-0472">Membrane</keyword>
<evidence type="ECO:0000313" key="8">
    <source>
        <dbReference type="Proteomes" id="UP000749559"/>
    </source>
</evidence>
<evidence type="ECO:0000313" key="7">
    <source>
        <dbReference type="EMBL" id="CAH1784085.1"/>
    </source>
</evidence>
<dbReference type="GO" id="GO:0008970">
    <property type="term" value="F:phospholipase A1 activity"/>
    <property type="evidence" value="ECO:0007669"/>
    <property type="project" value="TreeGrafter"/>
</dbReference>
<evidence type="ECO:0000256" key="3">
    <source>
        <dbReference type="ARBA" id="ARBA00022801"/>
    </source>
</evidence>
<dbReference type="GO" id="GO:0005737">
    <property type="term" value="C:cytoplasm"/>
    <property type="evidence" value="ECO:0007669"/>
    <property type="project" value="TreeGrafter"/>
</dbReference>
<dbReference type="Gene3D" id="3.90.1720.10">
    <property type="entry name" value="endopeptidase domain like (from Nostoc punctiforme)"/>
    <property type="match status" value="1"/>
</dbReference>
<keyword evidence="2" id="KW-0808">Transferase</keyword>
<evidence type="ECO:0000256" key="2">
    <source>
        <dbReference type="ARBA" id="ARBA00022679"/>
    </source>
</evidence>
<dbReference type="GO" id="GO:0016410">
    <property type="term" value="F:N-acyltransferase activity"/>
    <property type="evidence" value="ECO:0007669"/>
    <property type="project" value="TreeGrafter"/>
</dbReference>
<feature type="transmembrane region" description="Helical" evidence="5">
    <location>
        <begin position="167"/>
        <end position="191"/>
    </location>
</feature>
<dbReference type="OrthoDB" id="10051797at2759"/>
<organism evidence="7 8">
    <name type="scientific">Owenia fusiformis</name>
    <name type="common">Polychaete worm</name>
    <dbReference type="NCBI Taxonomy" id="6347"/>
    <lineage>
        <taxon>Eukaryota</taxon>
        <taxon>Metazoa</taxon>
        <taxon>Spiralia</taxon>
        <taxon>Lophotrochozoa</taxon>
        <taxon>Annelida</taxon>
        <taxon>Polychaeta</taxon>
        <taxon>Sedentaria</taxon>
        <taxon>Canalipalpata</taxon>
        <taxon>Sabellida</taxon>
        <taxon>Oweniida</taxon>
        <taxon>Oweniidae</taxon>
        <taxon>Owenia</taxon>
    </lineage>
</organism>